<evidence type="ECO:0000313" key="5">
    <source>
        <dbReference type="RefSeq" id="XP_008788282.2"/>
    </source>
</evidence>
<evidence type="ECO:0000256" key="1">
    <source>
        <dbReference type="ARBA" id="ARBA00022737"/>
    </source>
</evidence>
<dbReference type="GO" id="GO:0003723">
    <property type="term" value="F:RNA binding"/>
    <property type="evidence" value="ECO:0007669"/>
    <property type="project" value="InterPro"/>
</dbReference>
<keyword evidence="1" id="KW-0677">Repeat</keyword>
<proteinExistence type="predicted"/>
<dbReference type="Pfam" id="PF20431">
    <property type="entry name" value="E_motif"/>
    <property type="match status" value="1"/>
</dbReference>
<feature type="repeat" description="PPR" evidence="2">
    <location>
        <begin position="71"/>
        <end position="105"/>
    </location>
</feature>
<protein>
    <submittedName>
        <fullName evidence="4 5">Pentatricopeptide repeat-containing protein At4g14170 isoform X1</fullName>
    </submittedName>
</protein>
<evidence type="ECO:0000313" key="4">
    <source>
        <dbReference type="RefSeq" id="XP_008788281.2"/>
    </source>
</evidence>
<reference evidence="4 5" key="2">
    <citation type="submission" date="2025-04" db="UniProtKB">
        <authorList>
            <consortium name="RefSeq"/>
        </authorList>
    </citation>
    <scope>IDENTIFICATION</scope>
    <source>
        <tissue evidence="4 5">Young leaves</tissue>
    </source>
</reference>
<organism evidence="3 4">
    <name type="scientific">Phoenix dactylifera</name>
    <name type="common">Date palm</name>
    <dbReference type="NCBI Taxonomy" id="42345"/>
    <lineage>
        <taxon>Eukaryota</taxon>
        <taxon>Viridiplantae</taxon>
        <taxon>Streptophyta</taxon>
        <taxon>Embryophyta</taxon>
        <taxon>Tracheophyta</taxon>
        <taxon>Spermatophyta</taxon>
        <taxon>Magnoliopsida</taxon>
        <taxon>Liliopsida</taxon>
        <taxon>Arecaceae</taxon>
        <taxon>Coryphoideae</taxon>
        <taxon>Phoeniceae</taxon>
        <taxon>Phoenix</taxon>
    </lineage>
</organism>
<feature type="repeat" description="PPR" evidence="2">
    <location>
        <begin position="172"/>
        <end position="206"/>
    </location>
</feature>
<dbReference type="Gene3D" id="1.25.40.10">
    <property type="entry name" value="Tetratricopeptide repeat domain"/>
    <property type="match status" value="3"/>
</dbReference>
<evidence type="ECO:0000313" key="3">
    <source>
        <dbReference type="Proteomes" id="UP000228380"/>
    </source>
</evidence>
<reference evidence="3" key="1">
    <citation type="journal article" date="2019" name="Nat. Commun.">
        <title>Genome-wide association mapping of date palm fruit traits.</title>
        <authorList>
            <person name="Hazzouri K.M."/>
            <person name="Gros-Balthazard M."/>
            <person name="Flowers J.M."/>
            <person name="Copetti D."/>
            <person name="Lemansour A."/>
            <person name="Lebrun M."/>
            <person name="Masmoudi K."/>
            <person name="Ferrand S."/>
            <person name="Dhar M.I."/>
            <person name="Fresquez Z.A."/>
            <person name="Rosas U."/>
            <person name="Zhang J."/>
            <person name="Talag J."/>
            <person name="Lee S."/>
            <person name="Kudrna D."/>
            <person name="Powell R.F."/>
            <person name="Leitch I.J."/>
            <person name="Krueger R.R."/>
            <person name="Wing R.A."/>
            <person name="Amiri K.M.A."/>
            <person name="Purugganan M.D."/>
        </authorList>
    </citation>
    <scope>NUCLEOTIDE SEQUENCE [LARGE SCALE GENOMIC DNA]</scope>
    <source>
        <strain evidence="3">cv. Khalas</strain>
    </source>
</reference>
<dbReference type="Proteomes" id="UP000228380">
    <property type="component" value="Chromosome 1"/>
</dbReference>
<dbReference type="InterPro" id="IPR046848">
    <property type="entry name" value="E_motif"/>
</dbReference>
<dbReference type="Pfam" id="PF13041">
    <property type="entry name" value="PPR_2"/>
    <property type="match status" value="1"/>
</dbReference>
<dbReference type="InterPro" id="IPR011990">
    <property type="entry name" value="TPR-like_helical_dom_sf"/>
</dbReference>
<dbReference type="GO" id="GO:0009451">
    <property type="term" value="P:RNA modification"/>
    <property type="evidence" value="ECO:0007669"/>
    <property type="project" value="InterPro"/>
</dbReference>
<dbReference type="OrthoDB" id="185373at2759"/>
<name>A0A8B7BZ19_PHODC</name>
<dbReference type="PANTHER" id="PTHR47926">
    <property type="entry name" value="PENTATRICOPEPTIDE REPEAT-CONTAINING PROTEIN"/>
    <property type="match status" value="1"/>
</dbReference>
<sequence>MVWIKNCHSLYFHLLHSSPSLHHLRHLHARLVRTGLYANAILSTMLLLAYSRRCRLLPSALSVFLHMPRRTSYSWNILITELARSGLPHKSMDFFLRMQSSSIPIDEFTLPPVLRSCALLDSSPASMSVHGLSVKLGLERNPYVASALVLCYSGLSEISLARRLFDEMPERDAVLWTSMLSVYAQSGEPESALGFFREMVSEGIQLDGVVMVSLLLACGQLGWLRHGRSVHGCCVRRCLGLPLSLGNALTDMYVKCGAFGYAEMVFRMMPDRDVISWSALILGHGLNGHASAALKLFEEMSAEGIQPNSVTFLGVLSACAHAGMVEKAWAFFDRMKQCGTEPELKHYACMADALGRAGQLAEAERFIEEMPMVPDEAVLGALLAGCRMHGNVELGERVSWRLMEMSPSKSGYYMSLANMYADAGRFIDAEIVREFMKQKNVGKLPGCSLLELDPPSSSPLE</sequence>
<dbReference type="FunFam" id="1.25.40.10:FF:000344">
    <property type="entry name" value="Pentatricopeptide repeat-containing protein"/>
    <property type="match status" value="1"/>
</dbReference>
<accession>A0A8B7BZ19</accession>
<gene>
    <name evidence="4 5" type="primary">LOC103706079</name>
</gene>
<dbReference type="PROSITE" id="PS51375">
    <property type="entry name" value="PPR"/>
    <property type="match status" value="4"/>
</dbReference>
<dbReference type="InterPro" id="IPR002885">
    <property type="entry name" value="PPR_rpt"/>
</dbReference>
<dbReference type="GeneID" id="103706079"/>
<dbReference type="RefSeq" id="XP_008788282.2">
    <property type="nucleotide sequence ID" value="XM_008790060.4"/>
</dbReference>
<dbReference type="PANTHER" id="PTHR47926:SF344">
    <property type="entry name" value="OS07G0636900 PROTEIN"/>
    <property type="match status" value="1"/>
</dbReference>
<feature type="repeat" description="PPR" evidence="2">
    <location>
        <begin position="308"/>
        <end position="342"/>
    </location>
</feature>
<dbReference type="Pfam" id="PF01535">
    <property type="entry name" value="PPR"/>
    <property type="match status" value="3"/>
</dbReference>
<dbReference type="AlphaFoldDB" id="A0A8B7BZ19"/>
<feature type="repeat" description="PPR" evidence="2">
    <location>
        <begin position="273"/>
        <end position="307"/>
    </location>
</feature>
<dbReference type="KEGG" id="pda:103706079"/>
<evidence type="ECO:0000256" key="2">
    <source>
        <dbReference type="PROSITE-ProRule" id="PRU00708"/>
    </source>
</evidence>
<keyword evidence="3" id="KW-1185">Reference proteome</keyword>
<dbReference type="FunFam" id="1.25.40.10:FF:000878">
    <property type="entry name" value="Pentatricopeptide repeat-containing protein"/>
    <property type="match status" value="1"/>
</dbReference>
<dbReference type="NCBIfam" id="TIGR00756">
    <property type="entry name" value="PPR"/>
    <property type="match status" value="4"/>
</dbReference>
<dbReference type="RefSeq" id="XP_008788281.2">
    <property type="nucleotide sequence ID" value="XM_008790059.4"/>
</dbReference>
<dbReference type="InterPro" id="IPR046960">
    <property type="entry name" value="PPR_At4g14850-like_plant"/>
</dbReference>